<keyword evidence="3" id="KW-1185">Reference proteome</keyword>
<reference evidence="2 3" key="1">
    <citation type="submission" date="2020-08" db="EMBL/GenBank/DDBJ databases">
        <title>Sequencing the genomes of 1000 actinobacteria strains.</title>
        <authorList>
            <person name="Klenk H.-P."/>
        </authorList>
    </citation>
    <scope>NUCLEOTIDE SEQUENCE [LARGE SCALE GENOMIC DNA]</scope>
    <source>
        <strain evidence="2 3">DSM 105498</strain>
    </source>
</reference>
<dbReference type="EMBL" id="JACHWR010000002">
    <property type="protein sequence ID" value="MBB3042354.1"/>
    <property type="molecule type" value="Genomic_DNA"/>
</dbReference>
<accession>A0A7W4VV68</accession>
<feature type="transmembrane region" description="Helical" evidence="1">
    <location>
        <begin position="57"/>
        <end position="78"/>
    </location>
</feature>
<gene>
    <name evidence="2" type="ORF">FHU40_002172</name>
</gene>
<evidence type="ECO:0000313" key="3">
    <source>
        <dbReference type="Proteomes" id="UP000589626"/>
    </source>
</evidence>
<dbReference type="RefSeq" id="WP_183592331.1">
    <property type="nucleotide sequence ID" value="NZ_JACHWR010000002.1"/>
</dbReference>
<sequence>MSAAPDGSRPGPDAVPEVSEFRFAPAFAARLVGGLLVVLAVLLVVTTVVVAVASLPFLVLVLVALIGVVGVLVAGNLLTRRLPVVHLGPDGYRVRLVRGAGTSAAAWTEVREAVTTASDGLPVVVLRLADGGTTTIPVSLLDVDREEFVRVLQGHLQRGQGLTPLS</sequence>
<evidence type="ECO:0000313" key="2">
    <source>
        <dbReference type="EMBL" id="MBB3042354.1"/>
    </source>
</evidence>
<organism evidence="2 3">
    <name type="scientific">Nocardioides soli</name>
    <dbReference type="NCBI Taxonomy" id="1036020"/>
    <lineage>
        <taxon>Bacteria</taxon>
        <taxon>Bacillati</taxon>
        <taxon>Actinomycetota</taxon>
        <taxon>Actinomycetes</taxon>
        <taxon>Propionibacteriales</taxon>
        <taxon>Nocardioidaceae</taxon>
        <taxon>Nocardioides</taxon>
    </lineage>
</organism>
<evidence type="ECO:0000256" key="1">
    <source>
        <dbReference type="SAM" id="Phobius"/>
    </source>
</evidence>
<dbReference type="Proteomes" id="UP000589626">
    <property type="component" value="Unassembled WGS sequence"/>
</dbReference>
<proteinExistence type="predicted"/>
<keyword evidence="1" id="KW-0812">Transmembrane</keyword>
<keyword evidence="1" id="KW-1133">Transmembrane helix</keyword>
<name>A0A7W4VV68_9ACTN</name>
<comment type="caution">
    <text evidence="2">The sequence shown here is derived from an EMBL/GenBank/DDBJ whole genome shotgun (WGS) entry which is preliminary data.</text>
</comment>
<feature type="transmembrane region" description="Helical" evidence="1">
    <location>
        <begin position="31"/>
        <end position="51"/>
    </location>
</feature>
<dbReference type="AlphaFoldDB" id="A0A7W4VV68"/>
<protein>
    <submittedName>
        <fullName evidence="2">Uncharacterized protein</fullName>
    </submittedName>
</protein>
<keyword evidence="1" id="KW-0472">Membrane</keyword>